<dbReference type="Proteomes" id="UP001501586">
    <property type="component" value="Unassembled WGS sequence"/>
</dbReference>
<evidence type="ECO:0000313" key="3">
    <source>
        <dbReference type="Proteomes" id="UP001501586"/>
    </source>
</evidence>
<organism evidence="2 3">
    <name type="scientific">Brevibacterium daeguense</name>
    <dbReference type="NCBI Taxonomy" id="909936"/>
    <lineage>
        <taxon>Bacteria</taxon>
        <taxon>Bacillati</taxon>
        <taxon>Actinomycetota</taxon>
        <taxon>Actinomycetes</taxon>
        <taxon>Micrococcales</taxon>
        <taxon>Brevibacteriaceae</taxon>
        <taxon>Brevibacterium</taxon>
    </lineage>
</organism>
<comment type="caution">
    <text evidence="2">The sequence shown here is derived from an EMBL/GenBank/DDBJ whole genome shotgun (WGS) entry which is preliminary data.</text>
</comment>
<evidence type="ECO:0000256" key="1">
    <source>
        <dbReference type="SAM" id="MobiDB-lite"/>
    </source>
</evidence>
<dbReference type="SUPFAM" id="SSF54909">
    <property type="entry name" value="Dimeric alpha+beta barrel"/>
    <property type="match status" value="1"/>
</dbReference>
<sequence>MVATSAQSLPARRPQSPADTDPDVVTPPPANRAVPEVLASAVGMIRLLRAGRLHSPRQNIGRTLRFADGSSAAVYRETRVDDGRAAEPALLVVGFVLRGIRGRAHVAFRVESWLNTPMFVGFPGFASKLWMRHDESSRYRGIYEWDGAERAAAYVRALSWVLGVVSVRGSIRAHIVPGLHRDDVLARPELLGDEGADRWWRPATPVGET</sequence>
<accession>A0ABP8EGE8</accession>
<dbReference type="InterPro" id="IPR011008">
    <property type="entry name" value="Dimeric_a/b-barrel"/>
</dbReference>
<dbReference type="EMBL" id="BAABAZ010000004">
    <property type="protein sequence ID" value="GAA4282995.1"/>
    <property type="molecule type" value="Genomic_DNA"/>
</dbReference>
<feature type="region of interest" description="Disordered" evidence="1">
    <location>
        <begin position="1"/>
        <end position="31"/>
    </location>
</feature>
<evidence type="ECO:0000313" key="2">
    <source>
        <dbReference type="EMBL" id="GAA4282995.1"/>
    </source>
</evidence>
<protein>
    <submittedName>
        <fullName evidence="2">Uncharacterized protein</fullName>
    </submittedName>
</protein>
<keyword evidence="3" id="KW-1185">Reference proteome</keyword>
<dbReference type="RefSeq" id="WP_236864667.1">
    <property type="nucleotide sequence ID" value="NZ_BAABAZ010000004.1"/>
</dbReference>
<name>A0ABP8EGE8_9MICO</name>
<gene>
    <name evidence="2" type="ORF">GCM10022261_05260</name>
</gene>
<proteinExistence type="predicted"/>
<dbReference type="Gene3D" id="3.30.70.100">
    <property type="match status" value="1"/>
</dbReference>
<reference evidence="3" key="1">
    <citation type="journal article" date="2019" name="Int. J. Syst. Evol. Microbiol.">
        <title>The Global Catalogue of Microorganisms (GCM) 10K type strain sequencing project: providing services to taxonomists for standard genome sequencing and annotation.</title>
        <authorList>
            <consortium name="The Broad Institute Genomics Platform"/>
            <consortium name="The Broad Institute Genome Sequencing Center for Infectious Disease"/>
            <person name="Wu L."/>
            <person name="Ma J."/>
        </authorList>
    </citation>
    <scope>NUCLEOTIDE SEQUENCE [LARGE SCALE GENOMIC DNA]</scope>
    <source>
        <strain evidence="3">JCM 17458</strain>
    </source>
</reference>